<dbReference type="RefSeq" id="WP_181554270.1">
    <property type="nucleotide sequence ID" value="NZ_CP064060.1"/>
</dbReference>
<evidence type="ECO:0000313" key="2">
    <source>
        <dbReference type="EMBL" id="MBA2873315.1"/>
    </source>
</evidence>
<dbReference type="PANTHER" id="PTHR38450:SF2">
    <property type="entry name" value="STAGE V SPORULATION PROTEIN AEB"/>
    <property type="match status" value="1"/>
</dbReference>
<comment type="caution">
    <text evidence="2">The sequence shown here is derived from an EMBL/GenBank/DDBJ whole genome shotgun (WGS) entry which is preliminary data.</text>
</comment>
<keyword evidence="1" id="KW-0472">Membrane</keyword>
<feature type="transmembrane region" description="Helical" evidence="1">
    <location>
        <begin position="54"/>
        <end position="71"/>
    </location>
</feature>
<sequence>MDYWMAFLIGGMICGIAQLVMDIGKFSQIHVMSGLVIAGVILGSIGAYDSLIDIAGAGALLPISGFGYLLIKGILSYKMENGWMSIGSGIFQLAGLELSFTIVLSFFIALICKPKG</sequence>
<organism evidence="2 3">
    <name type="scientific">Thermaerobacillus caldiproteolyticus</name>
    <dbReference type="NCBI Taxonomy" id="247480"/>
    <lineage>
        <taxon>Bacteria</taxon>
        <taxon>Bacillati</taxon>
        <taxon>Bacillota</taxon>
        <taxon>Bacilli</taxon>
        <taxon>Bacillales</taxon>
        <taxon>Anoxybacillaceae</taxon>
        <taxon>Thermaerobacillus</taxon>
    </lineage>
</organism>
<dbReference type="InterPro" id="IPR005562">
    <property type="entry name" value="SpoVA"/>
</dbReference>
<feature type="transmembrane region" description="Helical" evidence="1">
    <location>
        <begin position="6"/>
        <end position="24"/>
    </location>
</feature>
<dbReference type="Proteomes" id="UP000523087">
    <property type="component" value="Unassembled WGS sequence"/>
</dbReference>
<dbReference type="AlphaFoldDB" id="A0A7V9Z3L6"/>
<reference evidence="2 3" key="1">
    <citation type="submission" date="2020-07" db="EMBL/GenBank/DDBJ databases">
        <title>Genomic Encyclopedia of Type Strains, Phase IV (KMG-IV): sequencing the most valuable type-strain genomes for metagenomic binning, comparative biology and taxonomic classification.</title>
        <authorList>
            <person name="Goeker M."/>
        </authorList>
    </citation>
    <scope>NUCLEOTIDE SEQUENCE [LARGE SCALE GENOMIC DNA]</scope>
    <source>
        <strain evidence="2 3">DSM 15730</strain>
    </source>
</reference>
<keyword evidence="3" id="KW-1185">Reference proteome</keyword>
<evidence type="ECO:0000313" key="3">
    <source>
        <dbReference type="Proteomes" id="UP000523087"/>
    </source>
</evidence>
<dbReference type="PANTHER" id="PTHR38450">
    <property type="entry name" value="STAGE V SPORULATION PROTEIN AC-RELATED"/>
    <property type="match status" value="1"/>
</dbReference>
<dbReference type="EMBL" id="JACDUT010000001">
    <property type="protein sequence ID" value="MBA2873315.1"/>
    <property type="molecule type" value="Genomic_DNA"/>
</dbReference>
<gene>
    <name evidence="2" type="ORF">HNR31_000067</name>
</gene>
<evidence type="ECO:0000256" key="1">
    <source>
        <dbReference type="SAM" id="Phobius"/>
    </source>
</evidence>
<dbReference type="Pfam" id="PF03862">
    <property type="entry name" value="SpoVAC_SpoVAEB"/>
    <property type="match status" value="1"/>
</dbReference>
<keyword evidence="1" id="KW-1133">Transmembrane helix</keyword>
<accession>A0A7V9Z3L6</accession>
<keyword evidence="1" id="KW-0812">Transmembrane</keyword>
<feature type="transmembrane region" description="Helical" evidence="1">
    <location>
        <begin position="31"/>
        <end position="48"/>
    </location>
</feature>
<name>A0A7V9Z3L6_9BACL</name>
<protein>
    <submittedName>
        <fullName evidence="2">Stage V sporulation protein AE</fullName>
    </submittedName>
</protein>
<proteinExistence type="predicted"/>
<feature type="transmembrane region" description="Helical" evidence="1">
    <location>
        <begin position="83"/>
        <end position="111"/>
    </location>
</feature>